<organism evidence="1 2">
    <name type="scientific">Lojkania enalia</name>
    <dbReference type="NCBI Taxonomy" id="147567"/>
    <lineage>
        <taxon>Eukaryota</taxon>
        <taxon>Fungi</taxon>
        <taxon>Dikarya</taxon>
        <taxon>Ascomycota</taxon>
        <taxon>Pezizomycotina</taxon>
        <taxon>Dothideomycetes</taxon>
        <taxon>Pleosporomycetidae</taxon>
        <taxon>Pleosporales</taxon>
        <taxon>Pleosporales incertae sedis</taxon>
        <taxon>Lojkania</taxon>
    </lineage>
</organism>
<sequence>MQGVNPVLTKHEFEFGDESSLCRRPFIVYVVVELKAVCNVCPSPALLTLFPYQKAVVSLHMIYTVHILVLFATYELTTMSEENVSNVSISEGDDPDVPIPEIDNPNVPIPEPESLGDLESEKSTGLTLRDPPSIFLAFADLISNLEFAEKIRLPPD</sequence>
<dbReference type="EMBL" id="ML986604">
    <property type="protein sequence ID" value="KAF2265574.1"/>
    <property type="molecule type" value="Genomic_DNA"/>
</dbReference>
<evidence type="ECO:0000313" key="2">
    <source>
        <dbReference type="Proteomes" id="UP000800093"/>
    </source>
</evidence>
<evidence type="ECO:0000313" key="1">
    <source>
        <dbReference type="EMBL" id="KAF2265574.1"/>
    </source>
</evidence>
<gene>
    <name evidence="1" type="ORF">CC78DRAFT_579068</name>
</gene>
<dbReference type="AlphaFoldDB" id="A0A9P4N721"/>
<dbReference type="Proteomes" id="UP000800093">
    <property type="component" value="Unassembled WGS sequence"/>
</dbReference>
<comment type="caution">
    <text evidence="1">The sequence shown here is derived from an EMBL/GenBank/DDBJ whole genome shotgun (WGS) entry which is preliminary data.</text>
</comment>
<keyword evidence="2" id="KW-1185">Reference proteome</keyword>
<proteinExistence type="predicted"/>
<protein>
    <submittedName>
        <fullName evidence="1">Uncharacterized protein</fullName>
    </submittedName>
</protein>
<accession>A0A9P4N721</accession>
<name>A0A9P4N721_9PLEO</name>
<reference evidence="2" key="1">
    <citation type="journal article" date="2020" name="Stud. Mycol.">
        <title>101 Dothideomycetes genomes: A test case for predicting lifestyles and emergence of pathogens.</title>
        <authorList>
            <person name="Haridas S."/>
            <person name="Albert R."/>
            <person name="Binder M."/>
            <person name="Bloem J."/>
            <person name="LaButti K."/>
            <person name="Salamov A."/>
            <person name="Andreopoulos B."/>
            <person name="Baker S."/>
            <person name="Barry K."/>
            <person name="Bills G."/>
            <person name="Bluhm B."/>
            <person name="Cannon C."/>
            <person name="Castanera R."/>
            <person name="Culley D."/>
            <person name="Daum C."/>
            <person name="Ezra D."/>
            <person name="Gonzalez J."/>
            <person name="Henrissat B."/>
            <person name="Kuo A."/>
            <person name="Liang C."/>
            <person name="Lipzen A."/>
            <person name="Lutzoni F."/>
            <person name="Magnuson J."/>
            <person name="Mondo S."/>
            <person name="Nolan M."/>
            <person name="Ohm R."/>
            <person name="Pangilinan J."/>
            <person name="Park H.-J."/>
            <person name="Ramirez L."/>
            <person name="Alfaro M."/>
            <person name="Sun H."/>
            <person name="Tritt A."/>
            <person name="Yoshinaga Y."/>
            <person name="Zwiers L.-H."/>
            <person name="Turgeon B."/>
            <person name="Goodwin S."/>
            <person name="Spatafora J."/>
            <person name="Crous P."/>
            <person name="Grigoriev I."/>
        </authorList>
    </citation>
    <scope>NUCLEOTIDE SEQUENCE [LARGE SCALE GENOMIC DNA]</scope>
    <source>
        <strain evidence="2">CBS 304.66</strain>
    </source>
</reference>